<dbReference type="InterPro" id="IPR018822">
    <property type="entry name" value="UPF0646"/>
</dbReference>
<feature type="compositionally biased region" description="Basic and acidic residues" evidence="1">
    <location>
        <begin position="71"/>
        <end position="84"/>
    </location>
</feature>
<organism evidence="2 3">
    <name type="scientific">Podospora aff. communis PSN243</name>
    <dbReference type="NCBI Taxonomy" id="3040156"/>
    <lineage>
        <taxon>Eukaryota</taxon>
        <taxon>Fungi</taxon>
        <taxon>Dikarya</taxon>
        <taxon>Ascomycota</taxon>
        <taxon>Pezizomycotina</taxon>
        <taxon>Sordariomycetes</taxon>
        <taxon>Sordariomycetidae</taxon>
        <taxon>Sordariales</taxon>
        <taxon>Podosporaceae</taxon>
        <taxon>Podospora</taxon>
    </lineage>
</organism>
<reference evidence="2" key="1">
    <citation type="journal article" date="2023" name="Mol. Phylogenet. Evol.">
        <title>Genome-scale phylogeny and comparative genomics of the fungal order Sordariales.</title>
        <authorList>
            <person name="Hensen N."/>
            <person name="Bonometti L."/>
            <person name="Westerberg I."/>
            <person name="Brannstrom I.O."/>
            <person name="Guillou S."/>
            <person name="Cros-Aarteil S."/>
            <person name="Calhoun S."/>
            <person name="Haridas S."/>
            <person name="Kuo A."/>
            <person name="Mondo S."/>
            <person name="Pangilinan J."/>
            <person name="Riley R."/>
            <person name="LaButti K."/>
            <person name="Andreopoulos B."/>
            <person name="Lipzen A."/>
            <person name="Chen C."/>
            <person name="Yan M."/>
            <person name="Daum C."/>
            <person name="Ng V."/>
            <person name="Clum A."/>
            <person name="Steindorff A."/>
            <person name="Ohm R.A."/>
            <person name="Martin F."/>
            <person name="Silar P."/>
            <person name="Natvig D.O."/>
            <person name="Lalanne C."/>
            <person name="Gautier V."/>
            <person name="Ament-Velasquez S.L."/>
            <person name="Kruys A."/>
            <person name="Hutchinson M.I."/>
            <person name="Powell A.J."/>
            <person name="Barry K."/>
            <person name="Miller A.N."/>
            <person name="Grigoriev I.V."/>
            <person name="Debuchy R."/>
            <person name="Gladieux P."/>
            <person name="Hiltunen Thoren M."/>
            <person name="Johannesson H."/>
        </authorList>
    </citation>
    <scope>NUCLEOTIDE SEQUENCE</scope>
    <source>
        <strain evidence="2">PSN243</strain>
    </source>
</reference>
<proteinExistence type="predicted"/>
<protein>
    <recommendedName>
        <fullName evidence="4">Glutamic acid-rich protein</fullName>
    </recommendedName>
</protein>
<feature type="region of interest" description="Disordered" evidence="1">
    <location>
        <begin position="167"/>
        <end position="213"/>
    </location>
</feature>
<comment type="caution">
    <text evidence="2">The sequence shown here is derived from an EMBL/GenBank/DDBJ whole genome shotgun (WGS) entry which is preliminary data.</text>
</comment>
<reference evidence="2" key="2">
    <citation type="submission" date="2023-05" db="EMBL/GenBank/DDBJ databases">
        <authorList>
            <consortium name="Lawrence Berkeley National Laboratory"/>
            <person name="Steindorff A."/>
            <person name="Hensen N."/>
            <person name="Bonometti L."/>
            <person name="Westerberg I."/>
            <person name="Brannstrom I.O."/>
            <person name="Guillou S."/>
            <person name="Cros-Aarteil S."/>
            <person name="Calhoun S."/>
            <person name="Haridas S."/>
            <person name="Kuo A."/>
            <person name="Mondo S."/>
            <person name="Pangilinan J."/>
            <person name="Riley R."/>
            <person name="Labutti K."/>
            <person name="Andreopoulos B."/>
            <person name="Lipzen A."/>
            <person name="Chen C."/>
            <person name="Yanf M."/>
            <person name="Daum C."/>
            <person name="Ng V."/>
            <person name="Clum A."/>
            <person name="Ohm R."/>
            <person name="Martin F."/>
            <person name="Silar P."/>
            <person name="Natvig D."/>
            <person name="Lalanne C."/>
            <person name="Gautier V."/>
            <person name="Ament-Velasquez S.L."/>
            <person name="Kruys A."/>
            <person name="Hutchinson M.I."/>
            <person name="Powell A.J."/>
            <person name="Barry K."/>
            <person name="Miller A.N."/>
            <person name="Grigoriev I.V."/>
            <person name="Debuchy R."/>
            <person name="Gladieux P."/>
            <person name="Thoren M.H."/>
            <person name="Johannesson H."/>
        </authorList>
    </citation>
    <scope>NUCLEOTIDE SEQUENCE</scope>
    <source>
        <strain evidence="2">PSN243</strain>
    </source>
</reference>
<feature type="region of interest" description="Disordered" evidence="1">
    <location>
        <begin position="363"/>
        <end position="416"/>
    </location>
</feature>
<feature type="compositionally biased region" description="Basic and acidic residues" evidence="1">
    <location>
        <begin position="390"/>
        <end position="401"/>
    </location>
</feature>
<dbReference type="AlphaFoldDB" id="A0AAV9H5J4"/>
<feature type="compositionally biased region" description="Polar residues" evidence="1">
    <location>
        <begin position="174"/>
        <end position="183"/>
    </location>
</feature>
<feature type="region of interest" description="Disordered" evidence="1">
    <location>
        <begin position="549"/>
        <end position="676"/>
    </location>
</feature>
<evidence type="ECO:0000313" key="3">
    <source>
        <dbReference type="Proteomes" id="UP001321760"/>
    </source>
</evidence>
<feature type="compositionally biased region" description="Acidic residues" evidence="1">
    <location>
        <begin position="85"/>
        <end position="96"/>
    </location>
</feature>
<dbReference type="EMBL" id="MU865913">
    <property type="protein sequence ID" value="KAK4455958.1"/>
    <property type="molecule type" value="Genomic_DNA"/>
</dbReference>
<feature type="compositionally biased region" description="Acidic residues" evidence="1">
    <location>
        <begin position="629"/>
        <end position="647"/>
    </location>
</feature>
<evidence type="ECO:0000256" key="1">
    <source>
        <dbReference type="SAM" id="MobiDB-lite"/>
    </source>
</evidence>
<keyword evidence="3" id="KW-1185">Reference proteome</keyword>
<sequence length="676" mass="72699">MDALLSVADAQVDQEDYYLDLDAGADAGVEDFDFKLDGAYEDEARVEDNPELAAPKTNADFEISYEDEESVREAIENEPKHGDNTADEAEHDAGQDVDVEYNDEIGYEDEELNANNNITDSGVAGSGTASADLRLGMPASPEAELLDENEEFDGPNEANMSMFNAADPSVDPSADTTDGVSTHRSQHDQAHTSASGLGGHRETPAGLSAASPASDVPEITVHYNQGQYSLIGAPSDDPDSYFLSDVKHLDVPLSQLLASIRGVISDEVSEEDELVVRIDSLDLEFGEKSNQKFLGRNFHDILRCFSALFNTSPDDAQELEFDLIMRRDCEQRFLELLEEAGIAGDQPDLSQDGGEVEGEISALEEGSVDEYSEEFDDGEGLATAMGDGDVSEKPEESHELSKPQGASEAGDDTMGEALDLHPDLAQAEVAESTELEAGGESMFHEEFEEFQPESASMAGNMEREAPEILATSGDLDEAFMRGEIFYEQELTIDVTEQTAEQGVDEWSGEASGQAHTGADEASVPHDLGSASMLVPTLHALPSLTTIHEQSDVGGDTASSFGQGDTHATVPGPSVDDNAGAETTAGEAQEIKSRHTSRTSTVNGDEIGYEENNQAGVEPKHGLEQNLEPLGDEIDWDHDGEEDGEQEAAEPTPSGKRSRTNETEDLSDGTDNKRRRT</sequence>
<evidence type="ECO:0008006" key="4">
    <source>
        <dbReference type="Google" id="ProtNLM"/>
    </source>
</evidence>
<evidence type="ECO:0000313" key="2">
    <source>
        <dbReference type="EMBL" id="KAK4455958.1"/>
    </source>
</evidence>
<feature type="compositionally biased region" description="Acidic residues" evidence="1">
    <location>
        <begin position="366"/>
        <end position="379"/>
    </location>
</feature>
<feature type="region of interest" description="Disordered" evidence="1">
    <location>
        <begin position="67"/>
        <end position="96"/>
    </location>
</feature>
<name>A0AAV9H5J4_9PEZI</name>
<feature type="region of interest" description="Disordered" evidence="1">
    <location>
        <begin position="111"/>
        <end position="130"/>
    </location>
</feature>
<dbReference type="Pfam" id="PF10336">
    <property type="entry name" value="DUF2420"/>
    <property type="match status" value="1"/>
</dbReference>
<accession>A0AAV9H5J4</accession>
<dbReference type="Proteomes" id="UP001321760">
    <property type="component" value="Unassembled WGS sequence"/>
</dbReference>
<gene>
    <name evidence="2" type="ORF">QBC34DRAFT_5404</name>
</gene>
<feature type="region of interest" description="Disordered" evidence="1">
    <location>
        <begin position="500"/>
        <end position="526"/>
    </location>
</feature>